<dbReference type="InterPro" id="IPR017871">
    <property type="entry name" value="ABC_transporter-like_CS"/>
</dbReference>
<evidence type="ECO:0000259" key="6">
    <source>
        <dbReference type="PROSITE" id="PS50893"/>
    </source>
</evidence>
<comment type="similarity">
    <text evidence="1">Belongs to the ABC transporter superfamily.</text>
</comment>
<dbReference type="RefSeq" id="WP_073457435.1">
    <property type="nucleotide sequence ID" value="NZ_CALGVN010000044.1"/>
</dbReference>
<name>A0A1M6U4J8_PSETH</name>
<organism evidence="7 8">
    <name type="scientific">Pseudonocardia thermophila</name>
    <dbReference type="NCBI Taxonomy" id="1848"/>
    <lineage>
        <taxon>Bacteria</taxon>
        <taxon>Bacillati</taxon>
        <taxon>Actinomycetota</taxon>
        <taxon>Actinomycetes</taxon>
        <taxon>Pseudonocardiales</taxon>
        <taxon>Pseudonocardiaceae</taxon>
        <taxon>Pseudonocardia</taxon>
    </lineage>
</organism>
<keyword evidence="4 7" id="KW-0067">ATP-binding</keyword>
<evidence type="ECO:0000256" key="5">
    <source>
        <dbReference type="ARBA" id="ARBA00022970"/>
    </source>
</evidence>
<dbReference type="Pfam" id="PF00005">
    <property type="entry name" value="ABC_tran"/>
    <property type="match status" value="1"/>
</dbReference>
<dbReference type="EMBL" id="FRAP01000009">
    <property type="protein sequence ID" value="SHK63998.1"/>
    <property type="molecule type" value="Genomic_DNA"/>
</dbReference>
<dbReference type="SUPFAM" id="SSF52540">
    <property type="entry name" value="P-loop containing nucleoside triphosphate hydrolases"/>
    <property type="match status" value="1"/>
</dbReference>
<dbReference type="AlphaFoldDB" id="A0A1M6U4J8"/>
<dbReference type="GO" id="GO:0015807">
    <property type="term" value="P:L-amino acid transport"/>
    <property type="evidence" value="ECO:0007669"/>
    <property type="project" value="TreeGrafter"/>
</dbReference>
<proteinExistence type="inferred from homology"/>
<dbReference type="PANTHER" id="PTHR43820:SF4">
    <property type="entry name" value="HIGH-AFFINITY BRANCHED-CHAIN AMINO ACID TRANSPORT ATP-BINDING PROTEIN LIVF"/>
    <property type="match status" value="1"/>
</dbReference>
<dbReference type="GO" id="GO:0005524">
    <property type="term" value="F:ATP binding"/>
    <property type="evidence" value="ECO:0007669"/>
    <property type="project" value="UniProtKB-KW"/>
</dbReference>
<dbReference type="GO" id="GO:0015658">
    <property type="term" value="F:branched-chain amino acid transmembrane transporter activity"/>
    <property type="evidence" value="ECO:0007669"/>
    <property type="project" value="TreeGrafter"/>
</dbReference>
<keyword evidence="5" id="KW-0029">Amino-acid transport</keyword>
<sequence>MVDGLNVRYGGVHAVRDVSLTARAGRITALLGPNGAGKSSLLNAVMGLVPTDGGEIAVTVDGAPRSLTARSAPARARAGIALVPEGRGVFGTMTVQENLEVGGYLLHGRRARAARAAELLDQFPRLGERRTHPAAALSGGEQQMLAIARALMTKPRIMLLDEPSLGLAPVVVRDVVEIIRGIARDGTVVLLVEQNSHMALELADHAYVLSAGRLVYDGDAAGLRGAGQLADLYLAAPGAG</sequence>
<dbReference type="Gene3D" id="3.40.50.300">
    <property type="entry name" value="P-loop containing nucleotide triphosphate hydrolases"/>
    <property type="match status" value="1"/>
</dbReference>
<dbReference type="InterPro" id="IPR003593">
    <property type="entry name" value="AAA+_ATPase"/>
</dbReference>
<reference evidence="7 8" key="1">
    <citation type="submission" date="2016-11" db="EMBL/GenBank/DDBJ databases">
        <authorList>
            <person name="Jaros S."/>
            <person name="Januszkiewicz K."/>
            <person name="Wedrychowicz H."/>
        </authorList>
    </citation>
    <scope>NUCLEOTIDE SEQUENCE [LARGE SCALE GENOMIC DNA]</scope>
    <source>
        <strain evidence="7 8">DSM 43832</strain>
    </source>
</reference>
<dbReference type="SMART" id="SM00382">
    <property type="entry name" value="AAA"/>
    <property type="match status" value="1"/>
</dbReference>
<dbReference type="STRING" id="1848.SAMN05443637_109123"/>
<evidence type="ECO:0000313" key="8">
    <source>
        <dbReference type="Proteomes" id="UP000184363"/>
    </source>
</evidence>
<dbReference type="InterPro" id="IPR003439">
    <property type="entry name" value="ABC_transporter-like_ATP-bd"/>
</dbReference>
<dbReference type="InterPro" id="IPR027417">
    <property type="entry name" value="P-loop_NTPase"/>
</dbReference>
<accession>A0A1M6U4J8</accession>
<keyword evidence="3" id="KW-0547">Nucleotide-binding</keyword>
<dbReference type="PROSITE" id="PS50893">
    <property type="entry name" value="ABC_TRANSPORTER_2"/>
    <property type="match status" value="1"/>
</dbReference>
<keyword evidence="2" id="KW-0813">Transport</keyword>
<gene>
    <name evidence="7" type="ORF">SAMN05443637_109123</name>
</gene>
<evidence type="ECO:0000313" key="7">
    <source>
        <dbReference type="EMBL" id="SHK63998.1"/>
    </source>
</evidence>
<dbReference type="InterPro" id="IPR052156">
    <property type="entry name" value="BCAA_Transport_ATP-bd_LivF"/>
</dbReference>
<dbReference type="GO" id="GO:0016887">
    <property type="term" value="F:ATP hydrolysis activity"/>
    <property type="evidence" value="ECO:0007669"/>
    <property type="project" value="InterPro"/>
</dbReference>
<dbReference type="PROSITE" id="PS00211">
    <property type="entry name" value="ABC_TRANSPORTER_1"/>
    <property type="match status" value="1"/>
</dbReference>
<dbReference type="Proteomes" id="UP000184363">
    <property type="component" value="Unassembled WGS sequence"/>
</dbReference>
<protein>
    <submittedName>
        <fullName evidence="7">Amino acid/amide ABC transporter ATP-binding protein 2, HAAT family</fullName>
    </submittedName>
</protein>
<evidence type="ECO:0000256" key="3">
    <source>
        <dbReference type="ARBA" id="ARBA00022741"/>
    </source>
</evidence>
<evidence type="ECO:0000256" key="4">
    <source>
        <dbReference type="ARBA" id="ARBA00022840"/>
    </source>
</evidence>
<feature type="domain" description="ABC transporter" evidence="6">
    <location>
        <begin position="2"/>
        <end position="236"/>
    </location>
</feature>
<keyword evidence="8" id="KW-1185">Reference proteome</keyword>
<dbReference type="CDD" id="cd03224">
    <property type="entry name" value="ABC_TM1139_LivF_branched"/>
    <property type="match status" value="1"/>
</dbReference>
<evidence type="ECO:0000256" key="2">
    <source>
        <dbReference type="ARBA" id="ARBA00022448"/>
    </source>
</evidence>
<dbReference type="PANTHER" id="PTHR43820">
    <property type="entry name" value="HIGH-AFFINITY BRANCHED-CHAIN AMINO ACID TRANSPORT ATP-BINDING PROTEIN LIVF"/>
    <property type="match status" value="1"/>
</dbReference>
<evidence type="ECO:0000256" key="1">
    <source>
        <dbReference type="ARBA" id="ARBA00005417"/>
    </source>
</evidence>